<gene>
    <name evidence="1" type="ORF">BaOVIS_006820</name>
</gene>
<dbReference type="EMBL" id="BLIY01000006">
    <property type="protein sequence ID" value="GFE53278.1"/>
    <property type="molecule type" value="Genomic_DNA"/>
</dbReference>
<evidence type="ECO:0000313" key="1">
    <source>
        <dbReference type="EMBL" id="GFE53278.1"/>
    </source>
</evidence>
<dbReference type="Proteomes" id="UP001057455">
    <property type="component" value="Unassembled WGS sequence"/>
</dbReference>
<evidence type="ECO:0000313" key="2">
    <source>
        <dbReference type="Proteomes" id="UP001057455"/>
    </source>
</evidence>
<comment type="caution">
    <text evidence="1">The sequence shown here is derived from an EMBL/GenBank/DDBJ whole genome shotgun (WGS) entry which is preliminary data.</text>
</comment>
<keyword evidence="2" id="KW-1185">Reference proteome</keyword>
<organism evidence="1 2">
    <name type="scientific">Babesia ovis</name>
    <dbReference type="NCBI Taxonomy" id="5869"/>
    <lineage>
        <taxon>Eukaryota</taxon>
        <taxon>Sar</taxon>
        <taxon>Alveolata</taxon>
        <taxon>Apicomplexa</taxon>
        <taxon>Aconoidasida</taxon>
        <taxon>Piroplasmida</taxon>
        <taxon>Babesiidae</taxon>
        <taxon>Babesia</taxon>
    </lineage>
</organism>
<proteinExistence type="predicted"/>
<dbReference type="AlphaFoldDB" id="A0A9W5WTW1"/>
<protein>
    <submittedName>
        <fullName evidence="1">Uncharacterized protein</fullName>
    </submittedName>
</protein>
<name>A0A9W5WTW1_BABOV</name>
<accession>A0A9W5WTW1</accession>
<reference evidence="1" key="1">
    <citation type="submission" date="2019-12" db="EMBL/GenBank/DDBJ databases">
        <title>Genome sequence of Babesia ovis.</title>
        <authorList>
            <person name="Yamagishi J."/>
            <person name="Sevinc F."/>
            <person name="Xuan X."/>
        </authorList>
    </citation>
    <scope>NUCLEOTIDE SEQUENCE</scope>
    <source>
        <strain evidence="1">Selcuk</strain>
    </source>
</reference>
<sequence>MGVGGSGVEAGGAVFGVNAGAGAALEARGTPFVAASALETRGTLFVTGSAFVIEGALRTLLGSIAPVLTDGGTLGLVADPDSTGAGVLSGSSTAIVGIVPLLRVAFSGSGAAFLASTTGAWDFGCSGAWGVLALRADDGAVTVPAFGVATVGGAVALPPRGVGLGIA</sequence>